<dbReference type="GO" id="GO:0003924">
    <property type="term" value="F:GTPase activity"/>
    <property type="evidence" value="ECO:0007669"/>
    <property type="project" value="InterPro"/>
</dbReference>
<dbReference type="Gene3D" id="1.10.10.10">
    <property type="entry name" value="Winged helix-like DNA-binding domain superfamily/Winged helix DNA-binding domain"/>
    <property type="match status" value="1"/>
</dbReference>
<dbReference type="EMBL" id="CP002452">
    <property type="protein sequence ID" value="ADV47072.1"/>
    <property type="molecule type" value="Genomic_DNA"/>
</dbReference>
<accession>E6X1T1</accession>
<dbReference type="InterPro" id="IPR004161">
    <property type="entry name" value="EFTu-like_2"/>
</dbReference>
<keyword evidence="10" id="KW-1185">Reference proteome</keyword>
<evidence type="ECO:0000256" key="1">
    <source>
        <dbReference type="ARBA" id="ARBA00004496"/>
    </source>
</evidence>
<dbReference type="CDD" id="cd04171">
    <property type="entry name" value="SelB"/>
    <property type="match status" value="1"/>
</dbReference>
<organism evidence="9 10">
    <name type="scientific">Nitratifractor salsuginis (strain DSM 16511 / JCM 12458 / E9I37-1)</name>
    <dbReference type="NCBI Taxonomy" id="749222"/>
    <lineage>
        <taxon>Bacteria</taxon>
        <taxon>Pseudomonadati</taxon>
        <taxon>Campylobacterota</taxon>
        <taxon>Epsilonproteobacteria</taxon>
        <taxon>Campylobacterales</taxon>
        <taxon>Sulfurovaceae</taxon>
        <taxon>Nitratifractor</taxon>
    </lineage>
</organism>
<dbReference type="NCBIfam" id="TIGR00231">
    <property type="entry name" value="small_GTP"/>
    <property type="match status" value="1"/>
</dbReference>
<dbReference type="InterPro" id="IPR036390">
    <property type="entry name" value="WH_DNA-bd_sf"/>
</dbReference>
<keyword evidence="9" id="KW-0251">Elongation factor</keyword>
<keyword evidence="5" id="KW-0547">Nucleotide-binding</keyword>
<dbReference type="RefSeq" id="WP_013554757.1">
    <property type="nucleotide sequence ID" value="NC_014935.1"/>
</dbReference>
<dbReference type="Gene3D" id="2.40.30.10">
    <property type="entry name" value="Translation factors"/>
    <property type="match status" value="1"/>
</dbReference>
<dbReference type="eggNOG" id="COG3276">
    <property type="taxonomic scope" value="Bacteria"/>
</dbReference>
<comment type="function">
    <text evidence="6">Translation factor necessary for the incorporation of selenocysteine into proteins. It probably replaces EF-Tu for the insertion of selenocysteine directed by the UGA codon. SelB binds GTP and GDP.</text>
</comment>
<dbReference type="GO" id="GO:0003723">
    <property type="term" value="F:RNA binding"/>
    <property type="evidence" value="ECO:0007669"/>
    <property type="project" value="InterPro"/>
</dbReference>
<dbReference type="PANTHER" id="PTHR43721">
    <property type="entry name" value="ELONGATION FACTOR TU-RELATED"/>
    <property type="match status" value="1"/>
</dbReference>
<dbReference type="Gene3D" id="3.40.50.300">
    <property type="entry name" value="P-loop containing nucleotide triphosphate hydrolases"/>
    <property type="match status" value="1"/>
</dbReference>
<evidence type="ECO:0000256" key="2">
    <source>
        <dbReference type="ARBA" id="ARBA00015953"/>
    </source>
</evidence>
<evidence type="ECO:0000256" key="4">
    <source>
        <dbReference type="ARBA" id="ARBA00022917"/>
    </source>
</evidence>
<reference evidence="9 10" key="1">
    <citation type="journal article" date="2011" name="Stand. Genomic Sci.">
        <title>Complete genome sequence of Nitratifractor salsuginis type strain (E9I37-1).</title>
        <authorList>
            <person name="Anderson I."/>
            <person name="Sikorski J."/>
            <person name="Zeytun A."/>
            <person name="Nolan M."/>
            <person name="Lapidus A."/>
            <person name="Lucas S."/>
            <person name="Hammon N."/>
            <person name="Deshpande S."/>
            <person name="Cheng J.F."/>
            <person name="Tapia R."/>
            <person name="Han C."/>
            <person name="Goodwin L."/>
            <person name="Pitluck S."/>
            <person name="Liolios K."/>
            <person name="Pagani I."/>
            <person name="Ivanova N."/>
            <person name="Huntemann M."/>
            <person name="Mavromatis K."/>
            <person name="Ovchinikova G."/>
            <person name="Pati A."/>
            <person name="Chen A."/>
            <person name="Palaniappan K."/>
            <person name="Land M."/>
            <person name="Hauser L."/>
            <person name="Brambilla E.M."/>
            <person name="Ngatchou-Djao O.D."/>
            <person name="Rohde M."/>
            <person name="Tindall B.J."/>
            <person name="Goker M."/>
            <person name="Detter J.C."/>
            <person name="Woyke T."/>
            <person name="Bristow J."/>
            <person name="Eisen J.A."/>
            <person name="Markowitz V."/>
            <person name="Hugenholtz P."/>
            <person name="Klenk H.P."/>
            <person name="Kyrpides N.C."/>
        </authorList>
    </citation>
    <scope>NUCLEOTIDE SEQUENCE [LARGE SCALE GENOMIC DNA]</scope>
    <source>
        <strain evidence="10">DSM 16511 / JCM 12458 / E9I37-1</strain>
    </source>
</reference>
<dbReference type="GO" id="GO:0005525">
    <property type="term" value="F:GTP binding"/>
    <property type="evidence" value="ECO:0007669"/>
    <property type="project" value="UniProtKB-KW"/>
</dbReference>
<evidence type="ECO:0000313" key="10">
    <source>
        <dbReference type="Proteomes" id="UP000008633"/>
    </source>
</evidence>
<evidence type="ECO:0000256" key="7">
    <source>
        <dbReference type="ARBA" id="ARBA00031615"/>
    </source>
</evidence>
<sequence>MKELIVGTAGHVDHGKTALIEAMTGYNGDELAEERERGITIDLSFSNMRREGVNVAFIDVPGHESLIKNMVSGAFGFDAALLVVAADEGIMPQTREHLAVLDLLRVGRLVVGLSKSDRVSPDLLREREAEVREYLAKAHPDLEIIAVLPTSIHDQESIERLKELLFALPARQAPDAPFFRYYIDRVFSPRGVGTVVTGTVLSGRVAVGSKVLVAELNKAATVRRIQVHGEDREEAHTHQRAALQLDIPHTRLRKGYLLASRGYFRGFDRIDVSVRQLGDDPLPHGSEILFISGAKRVGGKILYYADERYAALHLNEKVFTRFGDPYLLLASGRVAAGGEVLIPISEPIRKNRKLPLLKALEARDFPTAFSLLLANHRRGFGLISSAQRFALNHEEALEIARGIEGAFLDEADLVLYPAEALGEVENAVRRIYETNPRALLAPASVTLRIKWASAALVEQVMKRLVAEGFLKEAQGVYLRSGLDPAELLDTLPERIYRILEEEGMTPEAPYDLYDRLDLDRKKGDAALKSLTKAKKVVRLAHNLFVTSESLRQTLALMREIMVKHGFIDIRTFKAETGMSRKYCIAYLEYLDKSGDVVREGEKRLLKFE</sequence>
<keyword evidence="4" id="KW-0648">Protein biosynthesis</keyword>
<dbReference type="Proteomes" id="UP000008633">
    <property type="component" value="Chromosome"/>
</dbReference>
<dbReference type="Pfam" id="PF00009">
    <property type="entry name" value="GTP_EFTU"/>
    <property type="match status" value="1"/>
</dbReference>
<dbReference type="STRING" id="749222.Nitsa_1827"/>
<evidence type="ECO:0000256" key="5">
    <source>
        <dbReference type="ARBA" id="ARBA00023134"/>
    </source>
</evidence>
<protein>
    <recommendedName>
        <fullName evidence="2">Selenocysteine-specific elongation factor</fullName>
    </recommendedName>
    <alternativeName>
        <fullName evidence="7">SelB translation factor</fullName>
    </alternativeName>
</protein>
<proteinExistence type="predicted"/>
<dbReference type="NCBIfam" id="TIGR00475">
    <property type="entry name" value="selB"/>
    <property type="match status" value="1"/>
</dbReference>
<evidence type="ECO:0000259" key="8">
    <source>
        <dbReference type="PROSITE" id="PS51722"/>
    </source>
</evidence>
<dbReference type="KEGG" id="nsa:Nitsa_1827"/>
<keyword evidence="3" id="KW-0963">Cytoplasm</keyword>
<dbReference type="Gene3D" id="1.10.10.2770">
    <property type="match status" value="1"/>
</dbReference>
<evidence type="ECO:0000256" key="3">
    <source>
        <dbReference type="ARBA" id="ARBA00022490"/>
    </source>
</evidence>
<dbReference type="InterPro" id="IPR027417">
    <property type="entry name" value="P-loop_NTPase"/>
</dbReference>
<dbReference type="InterPro" id="IPR004535">
    <property type="entry name" value="Transl_elong_SelB"/>
</dbReference>
<dbReference type="GO" id="GO:0001514">
    <property type="term" value="P:selenocysteine incorporation"/>
    <property type="evidence" value="ECO:0007669"/>
    <property type="project" value="InterPro"/>
</dbReference>
<evidence type="ECO:0000313" key="9">
    <source>
        <dbReference type="EMBL" id="ADV47072.1"/>
    </source>
</evidence>
<dbReference type="HOGENOM" id="CLU_023030_3_1_7"/>
<dbReference type="InterPro" id="IPR015191">
    <property type="entry name" value="SelB_WHD4"/>
</dbReference>
<dbReference type="InterPro" id="IPR036388">
    <property type="entry name" value="WH-like_DNA-bd_sf"/>
</dbReference>
<dbReference type="InterPro" id="IPR009000">
    <property type="entry name" value="Transl_B-barrel_sf"/>
</dbReference>
<dbReference type="PANTHER" id="PTHR43721:SF22">
    <property type="entry name" value="ELONGATION FACTOR TU, MITOCHONDRIAL"/>
    <property type="match status" value="1"/>
</dbReference>
<dbReference type="InterPro" id="IPR000795">
    <property type="entry name" value="T_Tr_GTP-bd_dom"/>
</dbReference>
<keyword evidence="5" id="KW-0342">GTP-binding</keyword>
<dbReference type="OrthoDB" id="9803139at2"/>
<name>E6X1T1_NITSE</name>
<reference evidence="10" key="2">
    <citation type="submission" date="2011-01" db="EMBL/GenBank/DDBJ databases">
        <title>The complete genome of Nitratifractor salsuginis DSM 16511.</title>
        <authorList>
            <consortium name="US DOE Joint Genome Institute (JGI-PGF)"/>
            <person name="Lucas S."/>
            <person name="Copeland A."/>
            <person name="Lapidus A."/>
            <person name="Bruce D."/>
            <person name="Goodwin L."/>
            <person name="Pitluck S."/>
            <person name="Kyrpides N."/>
            <person name="Mavromatis K."/>
            <person name="Ivanova N."/>
            <person name="Mikhailova N."/>
            <person name="Zeytun A."/>
            <person name="Detter J.C."/>
            <person name="Tapia R."/>
            <person name="Han C."/>
            <person name="Land M."/>
            <person name="Hauser L."/>
            <person name="Markowitz V."/>
            <person name="Cheng J.-F."/>
            <person name="Hugenholtz P."/>
            <person name="Woyke T."/>
            <person name="Wu D."/>
            <person name="Tindall B."/>
            <person name="Schuetze A."/>
            <person name="Brambilla E."/>
            <person name="Klenk H.-P."/>
            <person name="Eisen J.A."/>
        </authorList>
    </citation>
    <scope>NUCLEOTIDE SEQUENCE [LARGE SCALE GENOMIC DNA]</scope>
    <source>
        <strain evidence="10">DSM 16511 / JCM 12458 / E9I37-1</strain>
    </source>
</reference>
<dbReference type="SUPFAM" id="SSF46785">
    <property type="entry name" value="Winged helix' DNA-binding domain"/>
    <property type="match status" value="1"/>
</dbReference>
<dbReference type="Pfam" id="PF03144">
    <property type="entry name" value="GTP_EFTU_D2"/>
    <property type="match status" value="1"/>
</dbReference>
<comment type="subcellular location">
    <subcellularLocation>
        <location evidence="1">Cytoplasm</location>
    </subcellularLocation>
</comment>
<dbReference type="InterPro" id="IPR005225">
    <property type="entry name" value="Small_GTP-bd"/>
</dbReference>
<dbReference type="SUPFAM" id="SSF50447">
    <property type="entry name" value="Translation proteins"/>
    <property type="match status" value="1"/>
</dbReference>
<dbReference type="GO" id="GO:0003746">
    <property type="term" value="F:translation elongation factor activity"/>
    <property type="evidence" value="ECO:0007669"/>
    <property type="project" value="UniProtKB-KW"/>
</dbReference>
<gene>
    <name evidence="9" type="ordered locus">Nitsa_1827</name>
</gene>
<evidence type="ECO:0000256" key="6">
    <source>
        <dbReference type="ARBA" id="ARBA00025526"/>
    </source>
</evidence>
<feature type="domain" description="Tr-type G" evidence="8">
    <location>
        <begin position="1"/>
        <end position="175"/>
    </location>
</feature>
<dbReference type="SUPFAM" id="SSF52540">
    <property type="entry name" value="P-loop containing nucleoside triphosphate hydrolases"/>
    <property type="match status" value="1"/>
</dbReference>
<dbReference type="AlphaFoldDB" id="E6X1T1"/>
<dbReference type="InterPro" id="IPR050055">
    <property type="entry name" value="EF-Tu_GTPase"/>
</dbReference>
<dbReference type="PROSITE" id="PS51722">
    <property type="entry name" value="G_TR_2"/>
    <property type="match status" value="1"/>
</dbReference>
<dbReference type="Pfam" id="PF09107">
    <property type="entry name" value="WHD_3rd_SelB"/>
    <property type="match status" value="1"/>
</dbReference>
<dbReference type="GO" id="GO:0005829">
    <property type="term" value="C:cytosol"/>
    <property type="evidence" value="ECO:0007669"/>
    <property type="project" value="TreeGrafter"/>
</dbReference>